<feature type="compositionally biased region" description="Acidic residues" evidence="1">
    <location>
        <begin position="132"/>
        <end position="143"/>
    </location>
</feature>
<organism evidence="3">
    <name type="scientific">Metarhizium acridum (strain CQMa 102)</name>
    <dbReference type="NCBI Taxonomy" id="655827"/>
    <lineage>
        <taxon>Eukaryota</taxon>
        <taxon>Fungi</taxon>
        <taxon>Dikarya</taxon>
        <taxon>Ascomycota</taxon>
        <taxon>Pezizomycotina</taxon>
        <taxon>Sordariomycetes</taxon>
        <taxon>Hypocreomycetidae</taxon>
        <taxon>Hypocreales</taxon>
        <taxon>Clavicipitaceae</taxon>
        <taxon>Metarhizium</taxon>
    </lineage>
</organism>
<dbReference type="HOGENOM" id="CLU_121061_0_0_1"/>
<reference evidence="2 3" key="1">
    <citation type="journal article" date="2011" name="PLoS Genet.">
        <title>Genome sequencing and comparative transcriptomics of the model entomopathogenic fungi Metarhizium anisopliae and M. acridum.</title>
        <authorList>
            <person name="Gao Q."/>
            <person name="Jin K."/>
            <person name="Ying S.H."/>
            <person name="Zhang Y."/>
            <person name="Xiao G."/>
            <person name="Shang Y."/>
            <person name="Duan Z."/>
            <person name="Hu X."/>
            <person name="Xie X.Q."/>
            <person name="Zhou G."/>
            <person name="Peng G."/>
            <person name="Luo Z."/>
            <person name="Huang W."/>
            <person name="Wang B."/>
            <person name="Fang W."/>
            <person name="Wang S."/>
            <person name="Zhong Y."/>
            <person name="Ma L.J."/>
            <person name="St Leger R.J."/>
            <person name="Zhao G.P."/>
            <person name="Pei Y."/>
            <person name="Feng M.G."/>
            <person name="Xia Y."/>
            <person name="Wang C."/>
        </authorList>
    </citation>
    <scope>NUCLEOTIDE SEQUENCE [LARGE SCALE GENOMIC DNA]</scope>
    <source>
        <strain evidence="2 3">CQMa 102</strain>
    </source>
</reference>
<dbReference type="EMBL" id="GL698541">
    <property type="protein sequence ID" value="EFY86694.1"/>
    <property type="molecule type" value="Genomic_DNA"/>
</dbReference>
<dbReference type="GeneID" id="19251603"/>
<sequence>MPALHAGIVDSVTVPIVRPSTFIPILGETSQQGHITPINVCNKHPSLDNSQNPHILVDVVRAKLLEEASKPNNSLRRLVGHANLLDMLYIELDDTNYESGGCIQDGEVHEEWHESERAPVEDEDNSKSATGDSDDSNDSDSEPDEGRDMSPKSNNYVHCVVSPLASKSKPLTIFYTHSWPDVSIPSRHLTCLDT</sequence>
<keyword evidence="3" id="KW-1185">Reference proteome</keyword>
<dbReference type="InParanoid" id="E9EBP4"/>
<dbReference type="PANTHER" id="PTHR36826:SF1">
    <property type="entry name" value="PROTEIN ECM13"/>
    <property type="match status" value="1"/>
</dbReference>
<feature type="region of interest" description="Disordered" evidence="1">
    <location>
        <begin position="110"/>
        <end position="154"/>
    </location>
</feature>
<accession>E9EBP4</accession>
<dbReference type="KEGG" id="maw:19251603"/>
<dbReference type="InterPro" id="IPR037738">
    <property type="entry name" value="Ecm13-like"/>
</dbReference>
<dbReference type="PANTHER" id="PTHR36826">
    <property type="entry name" value="PROTEIN ECM13"/>
    <property type="match status" value="1"/>
</dbReference>
<gene>
    <name evidence="2" type="ORF">MAC_07292</name>
</gene>
<proteinExistence type="predicted"/>
<feature type="compositionally biased region" description="Basic and acidic residues" evidence="1">
    <location>
        <begin position="110"/>
        <end position="120"/>
    </location>
</feature>
<dbReference type="Proteomes" id="UP000002499">
    <property type="component" value="Unassembled WGS sequence"/>
</dbReference>
<dbReference type="AlphaFoldDB" id="E9EBP4"/>
<name>E9EBP4_METAQ</name>
<dbReference type="OrthoDB" id="5431245at2759"/>
<evidence type="ECO:0000256" key="1">
    <source>
        <dbReference type="SAM" id="MobiDB-lite"/>
    </source>
</evidence>
<dbReference type="RefSeq" id="XP_007813632.1">
    <property type="nucleotide sequence ID" value="XM_007815441.1"/>
</dbReference>
<evidence type="ECO:0000313" key="2">
    <source>
        <dbReference type="EMBL" id="EFY86694.1"/>
    </source>
</evidence>
<protein>
    <submittedName>
        <fullName evidence="2">Uncharacterized protein</fullName>
    </submittedName>
</protein>
<evidence type="ECO:0000313" key="3">
    <source>
        <dbReference type="Proteomes" id="UP000002499"/>
    </source>
</evidence>